<sequence>MYCPDLGGGEDDGTEEKCEFPEGTCEDMGGVLVDEGCIASGEWALLDSIAPNGQNDVDCGWSQCKLIDGIIFDNCRMCAAPTRCRTYNPAVWKSILLTFALIAVVSVTLHIVTQFGFFFFIEVVIERSSV</sequence>
<protein>
    <submittedName>
        <fullName evidence="2">Uncharacterized protein</fullName>
    </submittedName>
</protein>
<gene>
    <name evidence="2" type="ORF">NAES01612_LOCUS10872</name>
</gene>
<organism evidence="2">
    <name type="scientific">Paramoeba aestuarina</name>
    <dbReference type="NCBI Taxonomy" id="180227"/>
    <lineage>
        <taxon>Eukaryota</taxon>
        <taxon>Amoebozoa</taxon>
        <taxon>Discosea</taxon>
        <taxon>Flabellinia</taxon>
        <taxon>Dactylopodida</taxon>
        <taxon>Paramoebidae</taxon>
        <taxon>Paramoeba</taxon>
    </lineage>
</organism>
<keyword evidence="1" id="KW-0472">Membrane</keyword>
<keyword evidence="1" id="KW-1133">Transmembrane helix</keyword>
<evidence type="ECO:0000256" key="1">
    <source>
        <dbReference type="SAM" id="Phobius"/>
    </source>
</evidence>
<name>A0A7S4KTF7_9EUKA</name>
<feature type="transmembrane region" description="Helical" evidence="1">
    <location>
        <begin position="95"/>
        <end position="121"/>
    </location>
</feature>
<keyword evidence="1" id="KW-0812">Transmembrane</keyword>
<dbReference type="EMBL" id="HBKR01016428">
    <property type="protein sequence ID" value="CAE2304444.1"/>
    <property type="molecule type" value="Transcribed_RNA"/>
</dbReference>
<reference evidence="2" key="1">
    <citation type="submission" date="2021-01" db="EMBL/GenBank/DDBJ databases">
        <authorList>
            <person name="Corre E."/>
            <person name="Pelletier E."/>
            <person name="Niang G."/>
            <person name="Scheremetjew M."/>
            <person name="Finn R."/>
            <person name="Kale V."/>
            <person name="Holt S."/>
            <person name="Cochrane G."/>
            <person name="Meng A."/>
            <person name="Brown T."/>
            <person name="Cohen L."/>
        </authorList>
    </citation>
    <scope>NUCLEOTIDE SEQUENCE</scope>
    <source>
        <strain evidence="2">SoJaBio B1-5/56/2</strain>
    </source>
</reference>
<accession>A0A7S4KTF7</accession>
<dbReference type="AlphaFoldDB" id="A0A7S4KTF7"/>
<proteinExistence type="predicted"/>
<evidence type="ECO:0000313" key="2">
    <source>
        <dbReference type="EMBL" id="CAE2304444.1"/>
    </source>
</evidence>